<evidence type="ECO:0000256" key="1">
    <source>
        <dbReference type="ARBA" id="ARBA00010271"/>
    </source>
</evidence>
<proteinExistence type="inferred from homology"/>
<comment type="similarity">
    <text evidence="1">Belongs to the glycosyltransferase 47 family.</text>
</comment>
<dbReference type="AlphaFoldDB" id="A0AA36HPR8"/>
<dbReference type="PROSITE" id="PS50005">
    <property type="entry name" value="TPR"/>
    <property type="match status" value="3"/>
</dbReference>
<evidence type="ECO:0000313" key="5">
    <source>
        <dbReference type="Proteomes" id="UP001178507"/>
    </source>
</evidence>
<dbReference type="InterPro" id="IPR004263">
    <property type="entry name" value="Exostosin"/>
</dbReference>
<feature type="repeat" description="TPR" evidence="2">
    <location>
        <begin position="567"/>
        <end position="600"/>
    </location>
</feature>
<dbReference type="PANTHER" id="PTHR11062:SF281">
    <property type="entry name" value="EXOSTOSIN-LIKE 2"/>
    <property type="match status" value="1"/>
</dbReference>
<dbReference type="Pfam" id="PF13432">
    <property type="entry name" value="TPR_16"/>
    <property type="match status" value="1"/>
</dbReference>
<feature type="domain" description="Exostosin GT47" evidence="3">
    <location>
        <begin position="166"/>
        <end position="438"/>
    </location>
</feature>
<protein>
    <recommendedName>
        <fullName evidence="3">Exostosin GT47 domain-containing protein</fullName>
    </recommendedName>
</protein>
<dbReference type="GO" id="GO:0016757">
    <property type="term" value="F:glycosyltransferase activity"/>
    <property type="evidence" value="ECO:0007669"/>
    <property type="project" value="InterPro"/>
</dbReference>
<dbReference type="SUPFAM" id="SSF48452">
    <property type="entry name" value="TPR-like"/>
    <property type="match status" value="1"/>
</dbReference>
<gene>
    <name evidence="4" type="ORF">EVOR1521_LOCUS3007</name>
</gene>
<evidence type="ECO:0000256" key="2">
    <source>
        <dbReference type="PROSITE-ProRule" id="PRU00339"/>
    </source>
</evidence>
<sequence length="701" mass="79452">MKCCRSCSCAPVRREVRAAPVCQWVRRYAQLALACEPETWDYVQYLDEVAAVNPLPREGRELLYDIFKTAPAGTQCAGMAAVMLHSLAYVDRDQGESAALEVYKEAVKLSGSDAWRVNLSWHDSAPKLLGLDPPADAAMCGRRTSLRFFVYDTGIYSKPVLLCASGMEGSEVLLHRWLLRSACRTLDAHAADFFYVPFYSFCFQNLNIQPGKETEELDRHNVALVKSLEHFDVYRRRQHIFHFAHEFWDFPSWEAHVARSKIFAVEANPLMDVIQYRHCTSCFDERKDVVVPGHTDLWAMRRLREQSRPAEHRRFLFCFHGALRHELYEKTHAEGFNVSAAETRRQIRALASEPDASIGPHITPLLDYYQRVGDCRFCLVPKGVGFTNGRLFEAFFAGCIPVILSDAMLVPFGFLPWHEFSLKLPMGDLAGAVARLRSLPLAKVQDMQDRCGLMSFAAFLAKSWRRWRNSAFHSDFDVFLLTCDANRASLAAQEQNMSLNNQKQEFRKYVAAHDMQQALVAYSHALEWDENSAAICDEFGQFLLAHGQLAGAEYLFTRALSLDPQNAQYSYQQGVVLQQQKQLKQAVQSFTAALQQNPRFIGALFNLGVVHRELGRNLGSCLTAFILSVLGDTLRAAEQFKRLLQINAEDPCALVMLGECQAEMGDFESAVRSLEDAVRMDPENRSAQKDLLALRQKLTRI</sequence>
<dbReference type="PANTHER" id="PTHR11062">
    <property type="entry name" value="EXOSTOSIN HEPARAN SULFATE GLYCOSYLTRANSFERASE -RELATED"/>
    <property type="match status" value="1"/>
</dbReference>
<evidence type="ECO:0000313" key="4">
    <source>
        <dbReference type="EMBL" id="CAJ1373070.1"/>
    </source>
</evidence>
<feature type="repeat" description="TPR" evidence="2">
    <location>
        <begin position="651"/>
        <end position="684"/>
    </location>
</feature>
<organism evidence="4 5">
    <name type="scientific">Effrenium voratum</name>
    <dbReference type="NCBI Taxonomy" id="2562239"/>
    <lineage>
        <taxon>Eukaryota</taxon>
        <taxon>Sar</taxon>
        <taxon>Alveolata</taxon>
        <taxon>Dinophyceae</taxon>
        <taxon>Suessiales</taxon>
        <taxon>Symbiodiniaceae</taxon>
        <taxon>Effrenium</taxon>
    </lineage>
</organism>
<dbReference type="Pfam" id="PF03016">
    <property type="entry name" value="Exostosin_GT47"/>
    <property type="match status" value="1"/>
</dbReference>
<dbReference type="Gene3D" id="1.25.40.10">
    <property type="entry name" value="Tetratricopeptide repeat domain"/>
    <property type="match status" value="3"/>
</dbReference>
<dbReference type="InterPro" id="IPR011990">
    <property type="entry name" value="TPR-like_helical_dom_sf"/>
</dbReference>
<dbReference type="InterPro" id="IPR019734">
    <property type="entry name" value="TPR_rpt"/>
</dbReference>
<reference evidence="4" key="1">
    <citation type="submission" date="2023-08" db="EMBL/GenBank/DDBJ databases">
        <authorList>
            <person name="Chen Y."/>
            <person name="Shah S."/>
            <person name="Dougan E. K."/>
            <person name="Thang M."/>
            <person name="Chan C."/>
        </authorList>
    </citation>
    <scope>NUCLEOTIDE SEQUENCE</scope>
</reference>
<dbReference type="EMBL" id="CAUJNA010000174">
    <property type="protein sequence ID" value="CAJ1373070.1"/>
    <property type="molecule type" value="Genomic_DNA"/>
</dbReference>
<dbReference type="InterPro" id="IPR040911">
    <property type="entry name" value="Exostosin_GT47"/>
</dbReference>
<accession>A0AA36HPR8</accession>
<name>A0AA36HPR8_9DINO</name>
<evidence type="ECO:0000259" key="3">
    <source>
        <dbReference type="Pfam" id="PF03016"/>
    </source>
</evidence>
<keyword evidence="5" id="KW-1185">Reference proteome</keyword>
<keyword evidence="2" id="KW-0802">TPR repeat</keyword>
<dbReference type="Proteomes" id="UP001178507">
    <property type="component" value="Unassembled WGS sequence"/>
</dbReference>
<feature type="repeat" description="TPR" evidence="2">
    <location>
        <begin position="533"/>
        <end position="566"/>
    </location>
</feature>
<dbReference type="SMART" id="SM00028">
    <property type="entry name" value="TPR"/>
    <property type="match status" value="3"/>
</dbReference>
<dbReference type="Pfam" id="PF14559">
    <property type="entry name" value="TPR_19"/>
    <property type="match status" value="1"/>
</dbReference>
<comment type="caution">
    <text evidence="4">The sequence shown here is derived from an EMBL/GenBank/DDBJ whole genome shotgun (WGS) entry which is preliminary data.</text>
</comment>